<dbReference type="Pfam" id="PF14321">
    <property type="entry name" value="DUF4382"/>
    <property type="match status" value="1"/>
</dbReference>
<evidence type="ECO:0000313" key="4">
    <source>
        <dbReference type="Proteomes" id="UP000321513"/>
    </source>
</evidence>
<comment type="caution">
    <text evidence="3">The sequence shown here is derived from an EMBL/GenBank/DDBJ whole genome shotgun (WGS) entry which is preliminary data.</text>
</comment>
<gene>
    <name evidence="3" type="ORF">SAE01_27380</name>
</gene>
<dbReference type="Proteomes" id="UP000321513">
    <property type="component" value="Unassembled WGS sequence"/>
</dbReference>
<accession>A0A512BE53</accession>
<evidence type="ECO:0000259" key="2">
    <source>
        <dbReference type="Pfam" id="PF14321"/>
    </source>
</evidence>
<evidence type="ECO:0000256" key="1">
    <source>
        <dbReference type="SAM" id="MobiDB-lite"/>
    </source>
</evidence>
<proteinExistence type="predicted"/>
<sequence>MKSQTAHFVKAFVVTILLGTLSVGCQKNALESSGGSKSISLFITDDPSVVFDNVFVDIQKIEVKAEDDDETEIEHHGGSGSGNGSDDDSGSTSGGWMTLSSSARVVDILKFRNGLDTLISTGSFQSARTLKKVRITLGNNNTAVLNGATVALKLKKNTVIINLEDERIEQKNIDNVKIWLDIDAGRSIRRSGNQFEFEPGINAFSREKAGSIEGRVAPLDARAIVTAISGTDTATAKPGREGEFKIIGLKAGTYKLIVHSTTNSYADAVLSNITVKTKEDSHVGTITLRK</sequence>
<dbReference type="RefSeq" id="WP_147204346.1">
    <property type="nucleotide sequence ID" value="NZ_BJYT01000009.1"/>
</dbReference>
<protein>
    <recommendedName>
        <fullName evidence="2">DUF4382 domain-containing protein</fullName>
    </recommendedName>
</protein>
<feature type="region of interest" description="Disordered" evidence="1">
    <location>
        <begin position="66"/>
        <end position="94"/>
    </location>
</feature>
<reference evidence="3 4" key="1">
    <citation type="submission" date="2019-07" db="EMBL/GenBank/DDBJ databases">
        <title>Whole genome shotgun sequence of Segetibacter aerophilus NBRC 106135.</title>
        <authorList>
            <person name="Hosoyama A."/>
            <person name="Uohara A."/>
            <person name="Ohji S."/>
            <person name="Ichikawa N."/>
        </authorList>
    </citation>
    <scope>NUCLEOTIDE SEQUENCE [LARGE SCALE GENOMIC DNA]</scope>
    <source>
        <strain evidence="3 4">NBRC 106135</strain>
    </source>
</reference>
<keyword evidence="4" id="KW-1185">Reference proteome</keyword>
<dbReference type="InterPro" id="IPR025491">
    <property type="entry name" value="DUF4382"/>
</dbReference>
<dbReference type="Gene3D" id="2.60.40.1120">
    <property type="entry name" value="Carboxypeptidase-like, regulatory domain"/>
    <property type="match status" value="1"/>
</dbReference>
<organism evidence="3 4">
    <name type="scientific">Segetibacter aerophilus</name>
    <dbReference type="NCBI Taxonomy" id="670293"/>
    <lineage>
        <taxon>Bacteria</taxon>
        <taxon>Pseudomonadati</taxon>
        <taxon>Bacteroidota</taxon>
        <taxon>Chitinophagia</taxon>
        <taxon>Chitinophagales</taxon>
        <taxon>Chitinophagaceae</taxon>
        <taxon>Segetibacter</taxon>
    </lineage>
</organism>
<dbReference type="EMBL" id="BJYT01000009">
    <property type="protein sequence ID" value="GEO10242.1"/>
    <property type="molecule type" value="Genomic_DNA"/>
</dbReference>
<feature type="domain" description="DUF4382" evidence="2">
    <location>
        <begin position="39"/>
        <end position="194"/>
    </location>
</feature>
<dbReference type="AlphaFoldDB" id="A0A512BE53"/>
<evidence type="ECO:0000313" key="3">
    <source>
        <dbReference type="EMBL" id="GEO10242.1"/>
    </source>
</evidence>
<dbReference type="OrthoDB" id="2111471at2"/>
<name>A0A512BE53_9BACT</name>
<dbReference type="PROSITE" id="PS51257">
    <property type="entry name" value="PROKAR_LIPOPROTEIN"/>
    <property type="match status" value="1"/>
</dbReference>